<accession>A0AAU7VNW2</accession>
<dbReference type="RefSeq" id="WP_350344285.1">
    <property type="nucleotide sequence ID" value="NZ_CP158367.1"/>
</dbReference>
<name>A0AAU7VNW2_9FIRM</name>
<sequence length="55" mass="6409">MPEIFSYVIAVIIYGLLIFLFNKKRDKETSLAFKEALISTIIFAILYGIVIIIWR</sequence>
<proteinExistence type="predicted"/>
<evidence type="ECO:0000313" key="2">
    <source>
        <dbReference type="EMBL" id="XBX75541.1"/>
    </source>
</evidence>
<feature type="transmembrane region" description="Helical" evidence="1">
    <location>
        <begin position="35"/>
        <end position="54"/>
    </location>
</feature>
<reference evidence="2" key="2">
    <citation type="submission" date="2024-06" db="EMBL/GenBank/DDBJ databases">
        <authorList>
            <person name="Petrova K.O."/>
            <person name="Toshchakov S.V."/>
            <person name="Boltjanskaja Y.V."/>
            <person name="Kevbrin V."/>
        </authorList>
    </citation>
    <scope>NUCLEOTIDE SEQUENCE</scope>
    <source>
        <strain evidence="2">Z-910T</strain>
    </source>
</reference>
<keyword evidence="1" id="KW-0472">Membrane</keyword>
<evidence type="ECO:0000256" key="1">
    <source>
        <dbReference type="SAM" id="Phobius"/>
    </source>
</evidence>
<keyword evidence="1" id="KW-0812">Transmembrane</keyword>
<keyword evidence="1" id="KW-1133">Transmembrane helix</keyword>
<gene>
    <name evidence="2" type="ORF">PRVXT_000678</name>
</gene>
<protein>
    <submittedName>
        <fullName evidence="2">Uncharacterized protein</fullName>
    </submittedName>
</protein>
<dbReference type="EMBL" id="CP158367">
    <property type="protein sequence ID" value="XBX75541.1"/>
    <property type="molecule type" value="Genomic_DNA"/>
</dbReference>
<organism evidence="2">
    <name type="scientific">Proteinivorax tanatarense</name>
    <dbReference type="NCBI Taxonomy" id="1260629"/>
    <lineage>
        <taxon>Bacteria</taxon>
        <taxon>Bacillati</taxon>
        <taxon>Bacillota</taxon>
        <taxon>Clostridia</taxon>
        <taxon>Eubacteriales</taxon>
        <taxon>Proteinivoracaceae</taxon>
        <taxon>Proteinivorax</taxon>
    </lineage>
</organism>
<reference evidence="2" key="1">
    <citation type="journal article" date="2013" name="Extremophiles">
        <title>Proteinivorax tanatarense gen. nov., sp. nov., an anaerobic, haloalkaliphilic, proteolytic bacterium isolated from a decaying algal bloom, and proposal of Proteinivoraceae fam. nov.</title>
        <authorList>
            <person name="Kevbrin V."/>
            <person name="Boltyanskaya Y."/>
            <person name="Zhilina T."/>
            <person name="Kolganova T."/>
            <person name="Lavrentjeva E."/>
            <person name="Kuznetsov B."/>
        </authorList>
    </citation>
    <scope>NUCLEOTIDE SEQUENCE</scope>
    <source>
        <strain evidence="2">Z-910T</strain>
    </source>
</reference>
<feature type="transmembrane region" description="Helical" evidence="1">
    <location>
        <begin position="6"/>
        <end position="23"/>
    </location>
</feature>
<dbReference type="AlphaFoldDB" id="A0AAU7VNW2"/>